<evidence type="ECO:0000256" key="1">
    <source>
        <dbReference type="SAM" id="MobiDB-lite"/>
    </source>
</evidence>
<dbReference type="EMBL" id="CAKOAT010127599">
    <property type="protein sequence ID" value="CAH8335302.1"/>
    <property type="molecule type" value="Genomic_DNA"/>
</dbReference>
<name>A0ABC8JX80_ERUVS</name>
<proteinExistence type="predicted"/>
<feature type="region of interest" description="Disordered" evidence="1">
    <location>
        <begin position="68"/>
        <end position="120"/>
    </location>
</feature>
<feature type="compositionally biased region" description="Polar residues" evidence="1">
    <location>
        <begin position="82"/>
        <end position="106"/>
    </location>
</feature>
<dbReference type="AlphaFoldDB" id="A0ABC8JX80"/>
<comment type="caution">
    <text evidence="2">The sequence shown here is derived from an EMBL/GenBank/DDBJ whole genome shotgun (WGS) entry which is preliminary data.</text>
</comment>
<accession>A0ABC8JX80</accession>
<protein>
    <submittedName>
        <fullName evidence="2">Uncharacterized protein</fullName>
    </submittedName>
</protein>
<evidence type="ECO:0000313" key="3">
    <source>
        <dbReference type="Proteomes" id="UP001642260"/>
    </source>
</evidence>
<reference evidence="2 3" key="1">
    <citation type="submission" date="2022-03" db="EMBL/GenBank/DDBJ databases">
        <authorList>
            <person name="Macdonald S."/>
            <person name="Ahmed S."/>
            <person name="Newling K."/>
        </authorList>
    </citation>
    <scope>NUCLEOTIDE SEQUENCE [LARGE SCALE GENOMIC DNA]</scope>
</reference>
<feature type="region of interest" description="Disordered" evidence="1">
    <location>
        <begin position="41"/>
        <end position="60"/>
    </location>
</feature>
<sequence length="217" mass="24947">MFSSCAYPKVSKLRSHPLRFISLLDVVFRDENVVVKESWQPRRGVHHRTPRIELSDEGEIQMENDSHDLDQREQEDPDWLQTPMNHTPNVTETDPATMSQQNATERSQMKDTSRRKRKCNPMDSTLDRIAATMEDRNGILEQMASSTSKTQSTNSTEERMALVVKCVREVPDLIPMTELYWASLDLIATNDVVRGLFLTLPNDEKLSFLKRQIIGVS</sequence>
<keyword evidence="3" id="KW-1185">Reference proteome</keyword>
<gene>
    <name evidence="2" type="ORF">ERUC_LOCUS13521</name>
</gene>
<dbReference type="Proteomes" id="UP001642260">
    <property type="component" value="Unassembled WGS sequence"/>
</dbReference>
<organism evidence="2 3">
    <name type="scientific">Eruca vesicaria subsp. sativa</name>
    <name type="common">Garden rocket</name>
    <name type="synonym">Eruca sativa</name>
    <dbReference type="NCBI Taxonomy" id="29727"/>
    <lineage>
        <taxon>Eukaryota</taxon>
        <taxon>Viridiplantae</taxon>
        <taxon>Streptophyta</taxon>
        <taxon>Embryophyta</taxon>
        <taxon>Tracheophyta</taxon>
        <taxon>Spermatophyta</taxon>
        <taxon>Magnoliopsida</taxon>
        <taxon>eudicotyledons</taxon>
        <taxon>Gunneridae</taxon>
        <taxon>Pentapetalae</taxon>
        <taxon>rosids</taxon>
        <taxon>malvids</taxon>
        <taxon>Brassicales</taxon>
        <taxon>Brassicaceae</taxon>
        <taxon>Brassiceae</taxon>
        <taxon>Eruca</taxon>
    </lineage>
</organism>
<evidence type="ECO:0000313" key="2">
    <source>
        <dbReference type="EMBL" id="CAH8335302.1"/>
    </source>
</evidence>